<protein>
    <submittedName>
        <fullName evidence="1">Uncharacterized protein</fullName>
    </submittedName>
</protein>
<dbReference type="Proteomes" id="UP000265703">
    <property type="component" value="Unassembled WGS sequence"/>
</dbReference>
<gene>
    <name evidence="1" type="ORF">C1645_830668</name>
</gene>
<dbReference type="OrthoDB" id="2384012at2759"/>
<dbReference type="EMBL" id="QKYT01000421">
    <property type="protein sequence ID" value="RIA85516.1"/>
    <property type="molecule type" value="Genomic_DNA"/>
</dbReference>
<dbReference type="AlphaFoldDB" id="A0A397SLM4"/>
<name>A0A397SLM4_9GLOM</name>
<organism evidence="1 2">
    <name type="scientific">Glomus cerebriforme</name>
    <dbReference type="NCBI Taxonomy" id="658196"/>
    <lineage>
        <taxon>Eukaryota</taxon>
        <taxon>Fungi</taxon>
        <taxon>Fungi incertae sedis</taxon>
        <taxon>Mucoromycota</taxon>
        <taxon>Glomeromycotina</taxon>
        <taxon>Glomeromycetes</taxon>
        <taxon>Glomerales</taxon>
        <taxon>Glomeraceae</taxon>
        <taxon>Glomus</taxon>
    </lineage>
</organism>
<reference evidence="1 2" key="1">
    <citation type="submission" date="2018-06" db="EMBL/GenBank/DDBJ databases">
        <title>Comparative genomics reveals the genomic features of Rhizophagus irregularis, R. cerebriforme, R. diaphanum and Gigaspora rosea, and their symbiotic lifestyle signature.</title>
        <authorList>
            <person name="Morin E."/>
            <person name="San Clemente H."/>
            <person name="Chen E.C.H."/>
            <person name="De La Providencia I."/>
            <person name="Hainaut M."/>
            <person name="Kuo A."/>
            <person name="Kohler A."/>
            <person name="Murat C."/>
            <person name="Tang N."/>
            <person name="Roy S."/>
            <person name="Loubradou J."/>
            <person name="Henrissat B."/>
            <person name="Grigoriev I.V."/>
            <person name="Corradi N."/>
            <person name="Roux C."/>
            <person name="Martin F.M."/>
        </authorList>
    </citation>
    <scope>NUCLEOTIDE SEQUENCE [LARGE SCALE GENOMIC DNA]</scope>
    <source>
        <strain evidence="1 2">DAOM 227022</strain>
    </source>
</reference>
<evidence type="ECO:0000313" key="1">
    <source>
        <dbReference type="EMBL" id="RIA85516.1"/>
    </source>
</evidence>
<evidence type="ECO:0000313" key="2">
    <source>
        <dbReference type="Proteomes" id="UP000265703"/>
    </source>
</evidence>
<keyword evidence="2" id="KW-1185">Reference proteome</keyword>
<comment type="caution">
    <text evidence="1">The sequence shown here is derived from an EMBL/GenBank/DDBJ whole genome shotgun (WGS) entry which is preliminary data.</text>
</comment>
<sequence length="293" mass="33806">MITCTDSEDASSDETSELIARQPLNRNQVTEQILKHDLSRPISSVASVELRDKSILNNTIEGFMQRLAYWIDEAIRVGLKEILCLYHYSFGFKEKVKNITADSKIKDKTARLMIYKDIKRDYVNDKTVTNGNDQSHVISKTITIGNDQSHDLSPVTSQASTLDQYSNLYREFSSKNFDYYGITNEKICLLCKLEYDEKESLESNMAKPDKILTSKYLNWHAKLTGLSSMLADKIHSNLYKKYKRETGHEPWQLSKAVTIKSQAFDFKLITFEARPDPELIIKSVLEHFSYLKF</sequence>
<accession>A0A397SLM4</accession>
<proteinExistence type="predicted"/>